<name>A0ABS8TNT8_DATST</name>
<feature type="non-terminal residue" evidence="2">
    <location>
        <position position="1"/>
    </location>
</feature>
<keyword evidence="3" id="KW-1185">Reference proteome</keyword>
<protein>
    <submittedName>
        <fullName evidence="2">Uncharacterized protein</fullName>
    </submittedName>
</protein>
<comment type="caution">
    <text evidence="2">The sequence shown here is derived from an EMBL/GenBank/DDBJ whole genome shotgun (WGS) entry which is preliminary data.</text>
</comment>
<reference evidence="2 3" key="1">
    <citation type="journal article" date="2021" name="BMC Genomics">
        <title>Datura genome reveals duplications of psychoactive alkaloid biosynthetic genes and high mutation rate following tissue culture.</title>
        <authorList>
            <person name="Rajewski A."/>
            <person name="Carter-House D."/>
            <person name="Stajich J."/>
            <person name="Litt A."/>
        </authorList>
    </citation>
    <scope>NUCLEOTIDE SEQUENCE [LARGE SCALE GENOMIC DNA]</scope>
    <source>
        <strain evidence="2">AR-01</strain>
    </source>
</reference>
<proteinExistence type="predicted"/>
<feature type="region of interest" description="Disordered" evidence="1">
    <location>
        <begin position="54"/>
        <end position="77"/>
    </location>
</feature>
<evidence type="ECO:0000313" key="2">
    <source>
        <dbReference type="EMBL" id="MCD7472591.1"/>
    </source>
</evidence>
<sequence>QKNDSCRLGAGVTGEVTVHYTYDGGTDSRHPGNGPSLVLSRFSPISLRATELATNRQTSDGLSWKPSPGQRFPGRLF</sequence>
<organism evidence="2 3">
    <name type="scientific">Datura stramonium</name>
    <name type="common">Jimsonweed</name>
    <name type="synonym">Common thornapple</name>
    <dbReference type="NCBI Taxonomy" id="4076"/>
    <lineage>
        <taxon>Eukaryota</taxon>
        <taxon>Viridiplantae</taxon>
        <taxon>Streptophyta</taxon>
        <taxon>Embryophyta</taxon>
        <taxon>Tracheophyta</taxon>
        <taxon>Spermatophyta</taxon>
        <taxon>Magnoliopsida</taxon>
        <taxon>eudicotyledons</taxon>
        <taxon>Gunneridae</taxon>
        <taxon>Pentapetalae</taxon>
        <taxon>asterids</taxon>
        <taxon>lamiids</taxon>
        <taxon>Solanales</taxon>
        <taxon>Solanaceae</taxon>
        <taxon>Solanoideae</taxon>
        <taxon>Datureae</taxon>
        <taxon>Datura</taxon>
    </lineage>
</organism>
<evidence type="ECO:0000313" key="3">
    <source>
        <dbReference type="Proteomes" id="UP000823775"/>
    </source>
</evidence>
<evidence type="ECO:0000256" key="1">
    <source>
        <dbReference type="SAM" id="MobiDB-lite"/>
    </source>
</evidence>
<gene>
    <name evidence="2" type="ORF">HAX54_013865</name>
</gene>
<accession>A0ABS8TNT8</accession>
<dbReference type="Proteomes" id="UP000823775">
    <property type="component" value="Unassembled WGS sequence"/>
</dbReference>
<dbReference type="EMBL" id="JACEIK010001844">
    <property type="protein sequence ID" value="MCD7472591.1"/>
    <property type="molecule type" value="Genomic_DNA"/>
</dbReference>